<name>A0A6J5CXH1_9BURK</name>
<dbReference type="AlphaFoldDB" id="A0A6J5CXH1"/>
<dbReference type="Proteomes" id="UP000494363">
    <property type="component" value="Unassembled WGS sequence"/>
</dbReference>
<gene>
    <name evidence="1" type="ORF">LMG29542_00057</name>
</gene>
<keyword evidence="2" id="KW-1185">Reference proteome</keyword>
<evidence type="ECO:0000313" key="2">
    <source>
        <dbReference type="Proteomes" id="UP000494363"/>
    </source>
</evidence>
<dbReference type="EMBL" id="CADIKH010000001">
    <property type="protein sequence ID" value="CAB3745841.1"/>
    <property type="molecule type" value="Genomic_DNA"/>
</dbReference>
<proteinExistence type="predicted"/>
<organism evidence="1 2">
    <name type="scientific">Paraburkholderia humisilvae</name>
    <dbReference type="NCBI Taxonomy" id="627669"/>
    <lineage>
        <taxon>Bacteria</taxon>
        <taxon>Pseudomonadati</taxon>
        <taxon>Pseudomonadota</taxon>
        <taxon>Betaproteobacteria</taxon>
        <taxon>Burkholderiales</taxon>
        <taxon>Burkholderiaceae</taxon>
        <taxon>Paraburkholderia</taxon>
    </lineage>
</organism>
<reference evidence="1 2" key="1">
    <citation type="submission" date="2020-04" db="EMBL/GenBank/DDBJ databases">
        <authorList>
            <person name="De Canck E."/>
        </authorList>
    </citation>
    <scope>NUCLEOTIDE SEQUENCE [LARGE SCALE GENOMIC DNA]</scope>
    <source>
        <strain evidence="1 2">LMG 29542</strain>
    </source>
</reference>
<protein>
    <submittedName>
        <fullName evidence="1">Uncharacterized protein</fullName>
    </submittedName>
</protein>
<accession>A0A6J5CXH1</accession>
<sequence>MVAPSTICDPNIARCVPRPEAYLTRAFRSVESLPERLNVPFSPKSKTPGMGGASRVIRSPRQSAERIESLDELADSQRNDFVQTLADILTMEAWQADGLIAEYPEDSVDIRNAFVLDIAEHGEHTREWRSNTMALLPLQYWVPTDAQGCPHFVDDNPYASLKYLSHRETQNKKALQSLTNRRALHRALTERLPEAARARYAPLLDWDQERPARGTTQQAVCYPYLTDMRLSHLLYAVELMFDWEYGIAELTRRPAGLRPDQPTPPSLVRGLAETAASRVQAHMAMWNITDLVGWTQWDMGVEVAGELHTEPGDIGQRGHLVLWVLCSLTANRELLERSRLRALADIGAQANCTLLEALNRNGIEMAPEPGDYAYDLPGIRAILLKWFGPGGVLAGDPVLPLPLKGQDLEVVLAQAENIQDQYIHSRGHLSPDQYRSDYDRFLFALAVTACHVAKIKLPDEFLAGKQKPVIPARNLGERRMELVSPEALELMKAMYGQLLYGNEGTRLDASGVQQYAENFRLRHAHLQELLFNMFKRLSPSQLLHFDGVMMRMTNMNESGLEQENREATSRADRRTRFQLALAFYYQVPG</sequence>
<evidence type="ECO:0000313" key="1">
    <source>
        <dbReference type="EMBL" id="CAB3745841.1"/>
    </source>
</evidence>